<evidence type="ECO:0000256" key="1">
    <source>
        <dbReference type="ARBA" id="ARBA00001971"/>
    </source>
</evidence>
<dbReference type="SUPFAM" id="SSF48264">
    <property type="entry name" value="Cytochrome P450"/>
    <property type="match status" value="1"/>
</dbReference>
<keyword evidence="8" id="KW-0503">Monooxygenase</keyword>
<dbReference type="PANTHER" id="PTHR46300">
    <property type="entry name" value="P450, PUTATIVE (EUROFUNG)-RELATED-RELATED"/>
    <property type="match status" value="1"/>
</dbReference>
<reference evidence="10" key="1">
    <citation type="submission" date="2024-06" db="EMBL/GenBank/DDBJ databases">
        <title>Multi-omics analyses provide insights into the biosynthesis of the anticancer antibiotic pleurotin in Hohenbuehelia grisea.</title>
        <authorList>
            <person name="Weaver J.A."/>
            <person name="Alberti F."/>
        </authorList>
    </citation>
    <scope>NUCLEOTIDE SEQUENCE [LARGE SCALE GENOMIC DNA]</scope>
    <source>
        <strain evidence="10">T-177</strain>
    </source>
</reference>
<dbReference type="InterPro" id="IPR050364">
    <property type="entry name" value="Cytochrome_P450_fung"/>
</dbReference>
<comment type="cofactor">
    <cofactor evidence="1">
        <name>heme</name>
        <dbReference type="ChEBI" id="CHEBI:30413"/>
    </cofactor>
</comment>
<evidence type="ECO:0000256" key="2">
    <source>
        <dbReference type="ARBA" id="ARBA00005179"/>
    </source>
</evidence>
<dbReference type="PANTHER" id="PTHR46300:SF7">
    <property type="entry name" value="P450, PUTATIVE (EUROFUNG)-RELATED"/>
    <property type="match status" value="1"/>
</dbReference>
<organism evidence="9 10">
    <name type="scientific">Hohenbuehelia grisea</name>
    <dbReference type="NCBI Taxonomy" id="104357"/>
    <lineage>
        <taxon>Eukaryota</taxon>
        <taxon>Fungi</taxon>
        <taxon>Dikarya</taxon>
        <taxon>Basidiomycota</taxon>
        <taxon>Agaricomycotina</taxon>
        <taxon>Agaricomycetes</taxon>
        <taxon>Agaricomycetidae</taxon>
        <taxon>Agaricales</taxon>
        <taxon>Pleurotineae</taxon>
        <taxon>Pleurotaceae</taxon>
        <taxon>Hohenbuehelia</taxon>
    </lineage>
</organism>
<protein>
    <recommendedName>
        <fullName evidence="11">Cytochrome P450</fullName>
    </recommendedName>
</protein>
<comment type="pathway">
    <text evidence="2">Secondary metabolite biosynthesis.</text>
</comment>
<dbReference type="Pfam" id="PF00067">
    <property type="entry name" value="p450"/>
    <property type="match status" value="1"/>
</dbReference>
<dbReference type="EMBL" id="JASNQZ010000001">
    <property type="protein sequence ID" value="KAL0960726.1"/>
    <property type="molecule type" value="Genomic_DNA"/>
</dbReference>
<dbReference type="Proteomes" id="UP001556367">
    <property type="component" value="Unassembled WGS sequence"/>
</dbReference>
<dbReference type="InterPro" id="IPR036396">
    <property type="entry name" value="Cyt_P450_sf"/>
</dbReference>
<evidence type="ECO:0000313" key="10">
    <source>
        <dbReference type="Proteomes" id="UP001556367"/>
    </source>
</evidence>
<evidence type="ECO:0000256" key="5">
    <source>
        <dbReference type="ARBA" id="ARBA00022723"/>
    </source>
</evidence>
<keyword evidence="6" id="KW-0560">Oxidoreductase</keyword>
<dbReference type="Gene3D" id="1.10.630.10">
    <property type="entry name" value="Cytochrome P450"/>
    <property type="match status" value="1"/>
</dbReference>
<evidence type="ECO:0000313" key="9">
    <source>
        <dbReference type="EMBL" id="KAL0960726.1"/>
    </source>
</evidence>
<evidence type="ECO:0000256" key="8">
    <source>
        <dbReference type="ARBA" id="ARBA00023033"/>
    </source>
</evidence>
<keyword evidence="5" id="KW-0479">Metal-binding</keyword>
<dbReference type="PRINTS" id="PR00463">
    <property type="entry name" value="EP450I"/>
</dbReference>
<keyword evidence="7" id="KW-0408">Iron</keyword>
<keyword evidence="4" id="KW-0349">Heme</keyword>
<comment type="similarity">
    <text evidence="3">Belongs to the cytochrome P450 family.</text>
</comment>
<dbReference type="InterPro" id="IPR002401">
    <property type="entry name" value="Cyt_P450_E_grp-I"/>
</dbReference>
<evidence type="ECO:0000256" key="3">
    <source>
        <dbReference type="ARBA" id="ARBA00010617"/>
    </source>
</evidence>
<gene>
    <name evidence="9" type="ORF">HGRIS_005751</name>
</gene>
<evidence type="ECO:0000256" key="7">
    <source>
        <dbReference type="ARBA" id="ARBA00023004"/>
    </source>
</evidence>
<accession>A0ABR3JYV0</accession>
<evidence type="ECO:0000256" key="6">
    <source>
        <dbReference type="ARBA" id="ARBA00023002"/>
    </source>
</evidence>
<dbReference type="InterPro" id="IPR001128">
    <property type="entry name" value="Cyt_P450"/>
</dbReference>
<keyword evidence="10" id="KW-1185">Reference proteome</keyword>
<name>A0ABR3JYV0_9AGAR</name>
<sequence length="134" mass="15670">MTMHPGVLKKAQVEIDTHLRNERLPTFDDREHLPYFEAVLLEVLRLHVILPTALPHVTSADDVYDGYFIPRGSIILANVWNYLRNENTYDSPMDFHPERFLSQDGRTKEKDPRDYMFGFGRRQDGPLLTARVSR</sequence>
<evidence type="ECO:0008006" key="11">
    <source>
        <dbReference type="Google" id="ProtNLM"/>
    </source>
</evidence>
<evidence type="ECO:0000256" key="4">
    <source>
        <dbReference type="ARBA" id="ARBA00022617"/>
    </source>
</evidence>
<proteinExistence type="inferred from homology"/>
<comment type="caution">
    <text evidence="9">The sequence shown here is derived from an EMBL/GenBank/DDBJ whole genome shotgun (WGS) entry which is preliminary data.</text>
</comment>